<dbReference type="RefSeq" id="WP_088563904.1">
    <property type="nucleotide sequence ID" value="NZ_CP020946.1"/>
</dbReference>
<proteinExistence type="predicted"/>
<gene>
    <name evidence="2" type="ORF">B9G79_01080</name>
</gene>
<reference evidence="2 3" key="1">
    <citation type="submission" date="2017-04" db="EMBL/GenBank/DDBJ databases">
        <title>Whole genome sequence of Bdellovibrio bacteriovorus strain SSB218315.</title>
        <authorList>
            <person name="Oyedara O."/>
            <person name="Rodriguez-Perez M.A."/>
        </authorList>
    </citation>
    <scope>NUCLEOTIDE SEQUENCE [LARGE SCALE GENOMIC DNA]</scope>
    <source>
        <strain evidence="2 3">SSB218315</strain>
    </source>
</reference>
<keyword evidence="1" id="KW-0472">Membrane</keyword>
<evidence type="ECO:0000256" key="1">
    <source>
        <dbReference type="SAM" id="Phobius"/>
    </source>
</evidence>
<protein>
    <recommendedName>
        <fullName evidence="4">DoxX family protein</fullName>
    </recommendedName>
</protein>
<evidence type="ECO:0008006" key="4">
    <source>
        <dbReference type="Google" id="ProtNLM"/>
    </source>
</evidence>
<sequence>MKKLNAFYRMLIVFSLLALAAKAGGLLATWREVPLWIMIQVFFFAGVSHFTPLRHEFVKMIPPVLPAKMLLVYVTGALEILGAVDLADPVTRPFAAKALIVFLILVFPANYYAAKHDIRFRGAKPLSVLQRGLVQAAFIAALYVGGVA</sequence>
<evidence type="ECO:0000313" key="2">
    <source>
        <dbReference type="EMBL" id="ASD62254.1"/>
    </source>
</evidence>
<name>A0A1Z3N454_BDEBC</name>
<accession>A0A1Z3N454</accession>
<dbReference type="EMBL" id="CP020946">
    <property type="protein sequence ID" value="ASD62254.1"/>
    <property type="molecule type" value="Genomic_DNA"/>
</dbReference>
<keyword evidence="1" id="KW-1133">Transmembrane helix</keyword>
<dbReference type="PANTHER" id="PTHR36974">
    <property type="entry name" value="MEMBRANE PROTEIN-RELATED"/>
    <property type="match status" value="1"/>
</dbReference>
<evidence type="ECO:0000313" key="3">
    <source>
        <dbReference type="Proteomes" id="UP000197003"/>
    </source>
</evidence>
<organism evidence="2 3">
    <name type="scientific">Bdellovibrio bacteriovorus</name>
    <dbReference type="NCBI Taxonomy" id="959"/>
    <lineage>
        <taxon>Bacteria</taxon>
        <taxon>Pseudomonadati</taxon>
        <taxon>Bdellovibrionota</taxon>
        <taxon>Bdellovibrionia</taxon>
        <taxon>Bdellovibrionales</taxon>
        <taxon>Pseudobdellovibrionaceae</taxon>
        <taxon>Bdellovibrio</taxon>
    </lineage>
</organism>
<dbReference type="AlphaFoldDB" id="A0A1Z3N454"/>
<keyword evidence="1" id="KW-0812">Transmembrane</keyword>
<dbReference type="Proteomes" id="UP000197003">
    <property type="component" value="Chromosome"/>
</dbReference>
<feature type="transmembrane region" description="Helical" evidence="1">
    <location>
        <begin position="94"/>
        <end position="114"/>
    </location>
</feature>
<feature type="transmembrane region" description="Helical" evidence="1">
    <location>
        <begin position="65"/>
        <end position="82"/>
    </location>
</feature>
<dbReference type="PANTHER" id="PTHR36974:SF1">
    <property type="entry name" value="DOXX FAMILY MEMBRANE PROTEIN"/>
    <property type="match status" value="1"/>
</dbReference>
<dbReference type="OrthoDB" id="5120128at2"/>
<feature type="transmembrane region" description="Helical" evidence="1">
    <location>
        <begin position="33"/>
        <end position="53"/>
    </location>
</feature>